<evidence type="ECO:0000313" key="1">
    <source>
        <dbReference type="EMBL" id="MED6151556.1"/>
    </source>
</evidence>
<comment type="caution">
    <text evidence="1">The sequence shown here is derived from an EMBL/GenBank/DDBJ whole genome shotgun (WGS) entry which is preliminary data.</text>
</comment>
<sequence>MSEDGEVETWCVCVLITCFMLVQYHPADCVKRQFGFEQPVPVDLVRLDKFLDFNVRGEDQWWPTKHEEYYGVADRKMGHPPR</sequence>
<feature type="non-terminal residue" evidence="1">
    <location>
        <position position="82"/>
    </location>
</feature>
<keyword evidence="2" id="KW-1185">Reference proteome</keyword>
<accession>A0ABU6TUG4</accession>
<dbReference type="Proteomes" id="UP001341840">
    <property type="component" value="Unassembled WGS sequence"/>
</dbReference>
<protein>
    <submittedName>
        <fullName evidence="1">Uncharacterized protein</fullName>
    </submittedName>
</protein>
<gene>
    <name evidence="1" type="ORF">PIB30_083634</name>
</gene>
<proteinExistence type="predicted"/>
<reference evidence="1 2" key="1">
    <citation type="journal article" date="2023" name="Plants (Basel)">
        <title>Bridging the Gap: Combining Genomics and Transcriptomics Approaches to Understand Stylosanthes scabra, an Orphan Legume from the Brazilian Caatinga.</title>
        <authorList>
            <person name="Ferreira-Neto J.R.C."/>
            <person name="da Silva M.D."/>
            <person name="Binneck E."/>
            <person name="de Melo N.F."/>
            <person name="da Silva R.H."/>
            <person name="de Melo A.L.T.M."/>
            <person name="Pandolfi V."/>
            <person name="Bustamante F.O."/>
            <person name="Brasileiro-Vidal A.C."/>
            <person name="Benko-Iseppon A.M."/>
        </authorList>
    </citation>
    <scope>NUCLEOTIDE SEQUENCE [LARGE SCALE GENOMIC DNA]</scope>
    <source>
        <tissue evidence="1">Leaves</tissue>
    </source>
</reference>
<dbReference type="EMBL" id="JASCZI010091950">
    <property type="protein sequence ID" value="MED6151556.1"/>
    <property type="molecule type" value="Genomic_DNA"/>
</dbReference>
<name>A0ABU6TUG4_9FABA</name>
<evidence type="ECO:0000313" key="2">
    <source>
        <dbReference type="Proteomes" id="UP001341840"/>
    </source>
</evidence>
<organism evidence="1 2">
    <name type="scientific">Stylosanthes scabra</name>
    <dbReference type="NCBI Taxonomy" id="79078"/>
    <lineage>
        <taxon>Eukaryota</taxon>
        <taxon>Viridiplantae</taxon>
        <taxon>Streptophyta</taxon>
        <taxon>Embryophyta</taxon>
        <taxon>Tracheophyta</taxon>
        <taxon>Spermatophyta</taxon>
        <taxon>Magnoliopsida</taxon>
        <taxon>eudicotyledons</taxon>
        <taxon>Gunneridae</taxon>
        <taxon>Pentapetalae</taxon>
        <taxon>rosids</taxon>
        <taxon>fabids</taxon>
        <taxon>Fabales</taxon>
        <taxon>Fabaceae</taxon>
        <taxon>Papilionoideae</taxon>
        <taxon>50 kb inversion clade</taxon>
        <taxon>dalbergioids sensu lato</taxon>
        <taxon>Dalbergieae</taxon>
        <taxon>Pterocarpus clade</taxon>
        <taxon>Stylosanthes</taxon>
    </lineage>
</organism>